<keyword evidence="2" id="KW-1185">Reference proteome</keyword>
<protein>
    <recommendedName>
        <fullName evidence="3">BrnT family toxin</fullName>
    </recommendedName>
</protein>
<dbReference type="AlphaFoldDB" id="A0A0S4L583"/>
<dbReference type="Proteomes" id="UP000198736">
    <property type="component" value="Unassembled WGS sequence"/>
</dbReference>
<evidence type="ECO:0000313" key="1">
    <source>
        <dbReference type="EMBL" id="CUS32908.1"/>
    </source>
</evidence>
<sequence length="97" mass="11444">MYTFRVQFEWDETKRAANLAKHGIDFVDAREMFAAPRFVKSDERKDYGEPRWQGLGIVRGRLMVVAYTKREPNTVRIISLRKANSREKDFYQGAIKD</sequence>
<dbReference type="STRING" id="1742973.COMA2_110156"/>
<accession>A0A0S4L583</accession>
<gene>
    <name evidence="1" type="ORF">COMA2_110156</name>
</gene>
<dbReference type="Pfam" id="PF04365">
    <property type="entry name" value="BrnT_toxin"/>
    <property type="match status" value="1"/>
</dbReference>
<name>A0A0S4L583_9BACT</name>
<dbReference type="InterPro" id="IPR007460">
    <property type="entry name" value="BrnT_toxin"/>
</dbReference>
<dbReference type="InterPro" id="IPR038573">
    <property type="entry name" value="BrnT_sf"/>
</dbReference>
<dbReference type="Gene3D" id="3.10.450.530">
    <property type="entry name" value="Ribonuclease toxin, BrnT, of type II toxin-antitoxin system"/>
    <property type="match status" value="1"/>
</dbReference>
<organism evidence="1 2">
    <name type="scientific">Candidatus Nitrospira nitrificans</name>
    <dbReference type="NCBI Taxonomy" id="1742973"/>
    <lineage>
        <taxon>Bacteria</taxon>
        <taxon>Pseudomonadati</taxon>
        <taxon>Nitrospirota</taxon>
        <taxon>Nitrospiria</taxon>
        <taxon>Nitrospirales</taxon>
        <taxon>Nitrospiraceae</taxon>
        <taxon>Nitrospira</taxon>
    </lineage>
</organism>
<evidence type="ECO:0000313" key="2">
    <source>
        <dbReference type="Proteomes" id="UP000198736"/>
    </source>
</evidence>
<dbReference type="RefSeq" id="WP_245630862.1">
    <property type="nucleotide sequence ID" value="NZ_CZPZ01000003.1"/>
</dbReference>
<proteinExistence type="predicted"/>
<reference evidence="2" key="1">
    <citation type="submission" date="2015-10" db="EMBL/GenBank/DDBJ databases">
        <authorList>
            <person name="Luecker S."/>
            <person name="Luecker S."/>
        </authorList>
    </citation>
    <scope>NUCLEOTIDE SEQUENCE [LARGE SCALE GENOMIC DNA]</scope>
</reference>
<evidence type="ECO:0008006" key="3">
    <source>
        <dbReference type="Google" id="ProtNLM"/>
    </source>
</evidence>
<dbReference type="EMBL" id="CZPZ01000003">
    <property type="protein sequence ID" value="CUS32908.1"/>
    <property type="molecule type" value="Genomic_DNA"/>
</dbReference>